<feature type="region of interest" description="Disordered" evidence="4">
    <location>
        <begin position="251"/>
        <end position="372"/>
    </location>
</feature>
<evidence type="ECO:0000313" key="6">
    <source>
        <dbReference type="Ensembl" id="ENSLOCP00000001822.1"/>
    </source>
</evidence>
<dbReference type="Bgee" id="ENSLOCG00000001586">
    <property type="expression patterns" value="Expressed in liver and 7 other cell types or tissues"/>
</dbReference>
<dbReference type="SMART" id="SM00043">
    <property type="entry name" value="CY"/>
    <property type="match status" value="2"/>
</dbReference>
<dbReference type="Pfam" id="PF00031">
    <property type="entry name" value="Cystatin"/>
    <property type="match status" value="2"/>
</dbReference>
<sequence>MKLAASWGHPVDIFPAPCSDRTVAHRAQLALSYINEDRTEGYKFSLNRVNNVHLHEQGPAGTVFYLDLDVLETKCYVKSPRAWEDCEIRPFAETKSSGNCKTVLLSTPQGPTYLYSYDCNLIPDQPEKVQSICPHCPLLLPVDSPEALQAAQVSLDQYNTARAAPAAFSVLNVTRASSQTNPEHVSFVEYTIQDTGCSKQHGDTDGHPCIPKASDTAAGFCVAAVFPRGIGEPTVEVSCEIYVTGAATVDQAPGTVPAGSDANREPQGAQVTPAPPPREGPRRRPKPTPPAYPYPKLPAAPEPRRFRLSSESESSEERGVMPPGKFKWPGAPRRLKRRNAATPGPAPLPVFLTAFPDSPSPACPGAPRHEVL</sequence>
<keyword evidence="7" id="KW-1185">Reference proteome</keyword>
<dbReference type="Proteomes" id="UP000018468">
    <property type="component" value="Linkage group LG14"/>
</dbReference>
<dbReference type="PROSITE" id="PS51530">
    <property type="entry name" value="CYSTATIN_FETUIN_B"/>
    <property type="match status" value="1"/>
</dbReference>
<dbReference type="InterPro" id="IPR025764">
    <property type="entry name" value="Cystatin_Fetuin_B"/>
</dbReference>
<proteinExistence type="predicted"/>
<keyword evidence="2" id="KW-1015">Disulfide bond</keyword>
<feature type="compositionally biased region" description="Pro residues" evidence="4">
    <location>
        <begin position="287"/>
        <end position="301"/>
    </location>
</feature>
<name>W5M0B5_LEPOC</name>
<dbReference type="SUPFAM" id="SSF54403">
    <property type="entry name" value="Cystatin/monellin"/>
    <property type="match status" value="2"/>
</dbReference>
<dbReference type="eggNOG" id="ENOG502QTVH">
    <property type="taxonomic scope" value="Eukaryota"/>
</dbReference>
<dbReference type="InParanoid" id="W5M0B5"/>
<dbReference type="Ensembl" id="ENSLOCT00000001827.1">
    <property type="protein sequence ID" value="ENSLOCP00000001822.1"/>
    <property type="gene ID" value="ENSLOCG00000001586.1"/>
</dbReference>
<accession>W5M0B5</accession>
<dbReference type="FunCoup" id="W5M0B5">
    <property type="interactions" value="11"/>
</dbReference>
<dbReference type="STRING" id="7918.ENSLOCP00000001822"/>
<feature type="compositionally biased region" description="Basic and acidic residues" evidence="4">
    <location>
        <begin position="302"/>
        <end position="319"/>
    </location>
</feature>
<dbReference type="FunFam" id="3.10.450.10:FF:000054">
    <property type="entry name" value="Si:ch211-262h13.5"/>
    <property type="match status" value="1"/>
</dbReference>
<dbReference type="GeneTree" id="ENSGT00950000182930"/>
<dbReference type="GO" id="GO:0004866">
    <property type="term" value="F:endopeptidase inhibitor activity"/>
    <property type="evidence" value="ECO:0000318"/>
    <property type="project" value="GO_Central"/>
</dbReference>
<reference evidence="6" key="3">
    <citation type="submission" date="2025-09" db="UniProtKB">
        <authorList>
            <consortium name="Ensembl"/>
        </authorList>
    </citation>
    <scope>IDENTIFICATION</scope>
</reference>
<evidence type="ECO:0000256" key="3">
    <source>
        <dbReference type="ARBA" id="ARBA00023180"/>
    </source>
</evidence>
<evidence type="ECO:0000256" key="2">
    <source>
        <dbReference type="ARBA" id="ARBA00023157"/>
    </source>
</evidence>
<dbReference type="AlphaFoldDB" id="W5M0B5"/>
<dbReference type="HOGENOM" id="CLU_052519_1_0_1"/>
<organism evidence="6 7">
    <name type="scientific">Lepisosteus oculatus</name>
    <name type="common">Spotted gar</name>
    <dbReference type="NCBI Taxonomy" id="7918"/>
    <lineage>
        <taxon>Eukaryota</taxon>
        <taxon>Metazoa</taxon>
        <taxon>Chordata</taxon>
        <taxon>Craniata</taxon>
        <taxon>Vertebrata</taxon>
        <taxon>Euteleostomi</taxon>
        <taxon>Actinopterygii</taxon>
        <taxon>Neopterygii</taxon>
        <taxon>Holostei</taxon>
        <taxon>Semionotiformes</taxon>
        <taxon>Lepisosteidae</taxon>
        <taxon>Lepisosteus</taxon>
    </lineage>
</organism>
<keyword evidence="3" id="KW-0325">Glycoprotein</keyword>
<dbReference type="GO" id="GO:0005576">
    <property type="term" value="C:extracellular region"/>
    <property type="evidence" value="ECO:0000318"/>
    <property type="project" value="GO_Central"/>
</dbReference>
<dbReference type="OMA" id="WEDCEIR"/>
<dbReference type="InterPro" id="IPR000010">
    <property type="entry name" value="Cystatin_dom"/>
</dbReference>
<protein>
    <submittedName>
        <fullName evidence="6">Si:ch211-262h13.5</fullName>
    </submittedName>
</protein>
<reference evidence="7" key="1">
    <citation type="submission" date="2011-12" db="EMBL/GenBank/DDBJ databases">
        <title>The Draft Genome of Lepisosteus oculatus.</title>
        <authorList>
            <consortium name="The Broad Institute Genome Assembly &amp; Analysis Group"/>
            <consortium name="Computational R&amp;D Group"/>
            <consortium name="and Sequencing Platform"/>
            <person name="Di Palma F."/>
            <person name="Alfoldi J."/>
            <person name="Johnson J."/>
            <person name="Berlin A."/>
            <person name="Gnerre S."/>
            <person name="Jaffe D."/>
            <person name="MacCallum I."/>
            <person name="Young S."/>
            <person name="Walker B.J."/>
            <person name="Lander E.S."/>
            <person name="Lindblad-Toh K."/>
        </authorList>
    </citation>
    <scope>NUCLEOTIDE SEQUENCE [LARGE SCALE GENOMIC DNA]</scope>
</reference>
<feature type="domain" description="Cystatin fetuin-B-type" evidence="5">
    <location>
        <begin position="7"/>
        <end position="120"/>
    </location>
</feature>
<evidence type="ECO:0000313" key="7">
    <source>
        <dbReference type="Proteomes" id="UP000018468"/>
    </source>
</evidence>
<evidence type="ECO:0000256" key="4">
    <source>
        <dbReference type="SAM" id="MobiDB-lite"/>
    </source>
</evidence>
<dbReference type="GO" id="GO:0004869">
    <property type="term" value="F:cysteine-type endopeptidase inhibitor activity"/>
    <property type="evidence" value="ECO:0007669"/>
    <property type="project" value="InterPro"/>
</dbReference>
<evidence type="ECO:0000256" key="1">
    <source>
        <dbReference type="ARBA" id="ARBA00022729"/>
    </source>
</evidence>
<dbReference type="InterPro" id="IPR046350">
    <property type="entry name" value="Cystatin_sf"/>
</dbReference>
<dbReference type="Gene3D" id="3.10.450.10">
    <property type="match status" value="2"/>
</dbReference>
<dbReference type="InterPro" id="IPR050735">
    <property type="entry name" value="Kininogen_Fetuin_HRG"/>
</dbReference>
<evidence type="ECO:0000259" key="5">
    <source>
        <dbReference type="PROSITE" id="PS51530"/>
    </source>
</evidence>
<dbReference type="PANTHER" id="PTHR13814:SF15">
    <property type="entry name" value="SI:CH211-262H13.5"/>
    <property type="match status" value="1"/>
</dbReference>
<dbReference type="PANTHER" id="PTHR13814">
    <property type="entry name" value="FETUIN"/>
    <property type="match status" value="1"/>
</dbReference>
<dbReference type="EMBL" id="AHAT01022460">
    <property type="status" value="NOT_ANNOTATED_CDS"/>
    <property type="molecule type" value="Genomic_DNA"/>
</dbReference>
<reference evidence="6" key="2">
    <citation type="submission" date="2025-08" db="UniProtKB">
        <authorList>
            <consortium name="Ensembl"/>
        </authorList>
    </citation>
    <scope>IDENTIFICATION</scope>
</reference>
<keyword evidence="1" id="KW-0732">Signal</keyword>
<dbReference type="CDD" id="cd00042">
    <property type="entry name" value="CY"/>
    <property type="match status" value="2"/>
</dbReference>